<dbReference type="InterPro" id="IPR007487">
    <property type="entry name" value="ABC_transpt-TYRBP-like"/>
</dbReference>
<evidence type="ECO:0000313" key="2">
    <source>
        <dbReference type="Proteomes" id="UP001589645"/>
    </source>
</evidence>
<protein>
    <submittedName>
        <fullName evidence="1">ABC transporter substrate-binding protein</fullName>
    </submittedName>
</protein>
<dbReference type="Proteomes" id="UP001589645">
    <property type="component" value="Unassembled WGS sequence"/>
</dbReference>
<dbReference type="PANTHER" id="PTHR35271:SF1">
    <property type="entry name" value="ABC TRANSPORTER, SUBSTRATE-BINDING LIPOPROTEIN"/>
    <property type="match status" value="1"/>
</dbReference>
<comment type="caution">
    <text evidence="1">The sequence shown here is derived from an EMBL/GenBank/DDBJ whole genome shotgun (WGS) entry which is preliminary data.</text>
</comment>
<evidence type="ECO:0000313" key="1">
    <source>
        <dbReference type="EMBL" id="MFB9134044.1"/>
    </source>
</evidence>
<organism evidence="1 2">
    <name type="scientific">Vibrio olivae</name>
    <dbReference type="NCBI Taxonomy" id="1243002"/>
    <lineage>
        <taxon>Bacteria</taxon>
        <taxon>Pseudomonadati</taxon>
        <taxon>Pseudomonadota</taxon>
        <taxon>Gammaproteobacteria</taxon>
        <taxon>Vibrionales</taxon>
        <taxon>Vibrionaceae</taxon>
        <taxon>Vibrio</taxon>
    </lineage>
</organism>
<proteinExistence type="predicted"/>
<name>A0ABV5HIJ3_9VIBR</name>
<keyword evidence="2" id="KW-1185">Reference proteome</keyword>
<dbReference type="Gene3D" id="3.40.50.2300">
    <property type="match status" value="2"/>
</dbReference>
<dbReference type="RefSeq" id="WP_390189743.1">
    <property type="nucleotide sequence ID" value="NZ_JBHMEP010000001.1"/>
</dbReference>
<gene>
    <name evidence="1" type="ORF">ACFFUV_03565</name>
</gene>
<sequence>MRSGFSMGWLLSFQLAAADVLVIESYRSQFEWDKSYLFGIHEELNPSIELATFEMDTKRIPMNQFDDAAEAAWHAYRQHQPKVVVLGDDNALRLMLPKLYDQPISIVFLGINDNPRHLLSEFSGQAKVTGILERPLFVRNLSEISRVLGRTDLRIKVMFDSGVTSKIAGEYIVTQFEQIKAGLGIDVSVHNIATFREWQAQVNQAQSQGVDAIFVGLYHTIIDDQGHNVAASTIMKWTNQHASVPLFGFWDYAVGKGKTAGGVVLFGESQGRTVAQLVNRILNGEDAGLIPIKIGTQGRAIYSRSEMTRWQLKPPLQWQALE</sequence>
<accession>A0ABV5HIJ3</accession>
<dbReference type="PANTHER" id="PTHR35271">
    <property type="entry name" value="ABC TRANSPORTER, SUBSTRATE-BINDING LIPOPROTEIN-RELATED"/>
    <property type="match status" value="1"/>
</dbReference>
<reference evidence="1 2" key="1">
    <citation type="submission" date="2024-09" db="EMBL/GenBank/DDBJ databases">
        <authorList>
            <person name="Sun Q."/>
            <person name="Mori K."/>
        </authorList>
    </citation>
    <scope>NUCLEOTIDE SEQUENCE [LARGE SCALE GENOMIC DNA]</scope>
    <source>
        <strain evidence="1 2">CECT 8064</strain>
    </source>
</reference>
<dbReference type="EMBL" id="JBHMEP010000001">
    <property type="protein sequence ID" value="MFB9134044.1"/>
    <property type="molecule type" value="Genomic_DNA"/>
</dbReference>